<dbReference type="EMBL" id="QDKM01000003">
    <property type="protein sequence ID" value="PVH28995.1"/>
    <property type="molecule type" value="Genomic_DNA"/>
</dbReference>
<dbReference type="OrthoDB" id="7165334at2"/>
<comment type="similarity">
    <text evidence="2">Belongs to the drug/metabolite transporter (DMT) superfamily. 10 TMS drug/metabolite exporter (DME) (TC 2.A.7.3) family.</text>
</comment>
<organism evidence="8 9">
    <name type="scientific">Pararhodobacter oceanensis</name>
    <dbReference type="NCBI Taxonomy" id="2172121"/>
    <lineage>
        <taxon>Bacteria</taxon>
        <taxon>Pseudomonadati</taxon>
        <taxon>Pseudomonadota</taxon>
        <taxon>Alphaproteobacteria</taxon>
        <taxon>Rhodobacterales</taxon>
        <taxon>Paracoccaceae</taxon>
        <taxon>Pararhodobacter</taxon>
    </lineage>
</organism>
<sequence length="292" mass="30092">MSLLKDANHRGALFMVAAMAAFAVEDALFKAATLNLPPALVLVIFGATGMVIFAVVARMRGEGAWPTGGISRGLVVRSAFELAGRLFFALALAFAGLAATSAILQAAPLVVTVGAVFVLGERVGWRRWTAIAVGFIGVLLVLRPSGNMIEATALFAILATIGFAGRDLATRVSKPSVTNAQLGTLGFAVIIIAGLLVQAVSQTPIALPAPRDALLLVGAGIAGVLAYSALTAAMRTGDVSAVTPFRYTRLLFAMIIAVTLFGERPDAVMLIGSALIVGSGLFTLSRSRPKSG</sequence>
<dbReference type="InterPro" id="IPR000620">
    <property type="entry name" value="EamA_dom"/>
</dbReference>
<feature type="transmembrane region" description="Helical" evidence="6">
    <location>
        <begin position="213"/>
        <end position="233"/>
    </location>
</feature>
<evidence type="ECO:0000256" key="1">
    <source>
        <dbReference type="ARBA" id="ARBA00004141"/>
    </source>
</evidence>
<evidence type="ECO:0000313" key="9">
    <source>
        <dbReference type="Proteomes" id="UP000245911"/>
    </source>
</evidence>
<comment type="subcellular location">
    <subcellularLocation>
        <location evidence="1">Membrane</location>
        <topology evidence="1">Multi-pass membrane protein</topology>
    </subcellularLocation>
</comment>
<dbReference type="RefSeq" id="WP_116557990.1">
    <property type="nucleotide sequence ID" value="NZ_QDKM01000003.1"/>
</dbReference>
<reference evidence="8 9" key="1">
    <citation type="submission" date="2018-04" db="EMBL/GenBank/DDBJ databases">
        <title>Pararhodobacter oceanense sp. nov., isolated from marine intertidal sediment.</title>
        <authorList>
            <person name="Wang X.-L."/>
            <person name="Du Z.-J."/>
        </authorList>
    </citation>
    <scope>NUCLEOTIDE SEQUENCE [LARGE SCALE GENOMIC DNA]</scope>
    <source>
        <strain evidence="8 9">AM505</strain>
    </source>
</reference>
<keyword evidence="4 6" id="KW-1133">Transmembrane helix</keyword>
<feature type="domain" description="EamA" evidence="7">
    <location>
        <begin position="10"/>
        <end position="142"/>
    </location>
</feature>
<keyword evidence="3 6" id="KW-0812">Transmembrane</keyword>
<feature type="transmembrane region" description="Helical" evidence="6">
    <location>
        <begin position="151"/>
        <end position="169"/>
    </location>
</feature>
<keyword evidence="9" id="KW-1185">Reference proteome</keyword>
<dbReference type="AlphaFoldDB" id="A0A2T8HUB4"/>
<evidence type="ECO:0000256" key="2">
    <source>
        <dbReference type="ARBA" id="ARBA00009853"/>
    </source>
</evidence>
<feature type="transmembrane region" description="Helical" evidence="6">
    <location>
        <begin position="38"/>
        <end position="57"/>
    </location>
</feature>
<feature type="transmembrane region" description="Helical" evidence="6">
    <location>
        <begin position="12"/>
        <end position="32"/>
    </location>
</feature>
<feature type="transmembrane region" description="Helical" evidence="6">
    <location>
        <begin position="78"/>
        <end position="97"/>
    </location>
</feature>
<dbReference type="PANTHER" id="PTHR22911">
    <property type="entry name" value="ACYL-MALONYL CONDENSING ENZYME-RELATED"/>
    <property type="match status" value="1"/>
</dbReference>
<keyword evidence="5 6" id="KW-0472">Membrane</keyword>
<dbReference type="Pfam" id="PF00892">
    <property type="entry name" value="EamA"/>
    <property type="match status" value="2"/>
</dbReference>
<dbReference type="PANTHER" id="PTHR22911:SF6">
    <property type="entry name" value="SOLUTE CARRIER FAMILY 35 MEMBER G1"/>
    <property type="match status" value="1"/>
</dbReference>
<dbReference type="GO" id="GO:0016020">
    <property type="term" value="C:membrane"/>
    <property type="evidence" value="ECO:0007669"/>
    <property type="project" value="UniProtKB-SubCell"/>
</dbReference>
<evidence type="ECO:0000256" key="6">
    <source>
        <dbReference type="SAM" id="Phobius"/>
    </source>
</evidence>
<dbReference type="SUPFAM" id="SSF103481">
    <property type="entry name" value="Multidrug resistance efflux transporter EmrE"/>
    <property type="match status" value="2"/>
</dbReference>
<name>A0A2T8HUB4_9RHOB</name>
<comment type="caution">
    <text evidence="8">The sequence shown here is derived from an EMBL/GenBank/DDBJ whole genome shotgun (WGS) entry which is preliminary data.</text>
</comment>
<evidence type="ECO:0000256" key="4">
    <source>
        <dbReference type="ARBA" id="ARBA00022989"/>
    </source>
</evidence>
<evidence type="ECO:0000313" key="8">
    <source>
        <dbReference type="EMBL" id="PVH28995.1"/>
    </source>
</evidence>
<evidence type="ECO:0000259" key="7">
    <source>
        <dbReference type="Pfam" id="PF00892"/>
    </source>
</evidence>
<proteinExistence type="inferred from homology"/>
<accession>A0A2T8HUB4</accession>
<feature type="transmembrane region" description="Helical" evidence="6">
    <location>
        <begin position="127"/>
        <end position="145"/>
    </location>
</feature>
<gene>
    <name evidence="8" type="ORF">DDE20_08135</name>
</gene>
<dbReference type="Proteomes" id="UP000245911">
    <property type="component" value="Unassembled WGS sequence"/>
</dbReference>
<dbReference type="InterPro" id="IPR037185">
    <property type="entry name" value="EmrE-like"/>
</dbReference>
<feature type="domain" description="EamA" evidence="7">
    <location>
        <begin position="153"/>
        <end position="282"/>
    </location>
</feature>
<protein>
    <submittedName>
        <fullName evidence="8">EamA family transporter</fullName>
    </submittedName>
</protein>
<evidence type="ECO:0000256" key="5">
    <source>
        <dbReference type="ARBA" id="ARBA00023136"/>
    </source>
</evidence>
<feature type="transmembrane region" description="Helical" evidence="6">
    <location>
        <begin position="181"/>
        <end position="201"/>
    </location>
</feature>
<feature type="transmembrane region" description="Helical" evidence="6">
    <location>
        <begin position="245"/>
        <end position="261"/>
    </location>
</feature>
<evidence type="ECO:0000256" key="3">
    <source>
        <dbReference type="ARBA" id="ARBA00022692"/>
    </source>
</evidence>
<feature type="transmembrane region" description="Helical" evidence="6">
    <location>
        <begin position="267"/>
        <end position="284"/>
    </location>
</feature>
<dbReference type="Gene3D" id="1.10.3730.20">
    <property type="match status" value="1"/>
</dbReference>